<evidence type="ECO:0000256" key="3">
    <source>
        <dbReference type="ARBA" id="ARBA00022519"/>
    </source>
</evidence>
<protein>
    <recommendedName>
        <fullName evidence="7">TRAP transporter large permease protein</fullName>
    </recommendedName>
</protein>
<organism evidence="9 10">
    <name type="scientific">Vreelandella gomseomensis</name>
    <dbReference type="NCBI Taxonomy" id="370766"/>
    <lineage>
        <taxon>Bacteria</taxon>
        <taxon>Pseudomonadati</taxon>
        <taxon>Pseudomonadota</taxon>
        <taxon>Gammaproteobacteria</taxon>
        <taxon>Oceanospirillales</taxon>
        <taxon>Halomonadaceae</taxon>
        <taxon>Vreelandella</taxon>
    </lineage>
</organism>
<keyword evidence="2" id="KW-1003">Cell membrane</keyword>
<keyword evidence="3 7" id="KW-0997">Cell inner membrane</keyword>
<proteinExistence type="inferred from homology"/>
<dbReference type="NCBIfam" id="TIGR00786">
    <property type="entry name" value="dctM"/>
    <property type="match status" value="1"/>
</dbReference>
<evidence type="ECO:0000256" key="1">
    <source>
        <dbReference type="ARBA" id="ARBA00004429"/>
    </source>
</evidence>
<evidence type="ECO:0000313" key="9">
    <source>
        <dbReference type="EMBL" id="MDR5874623.1"/>
    </source>
</evidence>
<comment type="subcellular location">
    <subcellularLocation>
        <location evidence="1 7">Cell inner membrane</location>
        <topology evidence="1 7">Multi-pass membrane protein</topology>
    </subcellularLocation>
</comment>
<comment type="caution">
    <text evidence="9">The sequence shown here is derived from an EMBL/GenBank/DDBJ whole genome shotgun (WGS) entry which is preliminary data.</text>
</comment>
<keyword evidence="4 7" id="KW-0812">Transmembrane</keyword>
<dbReference type="Proteomes" id="UP001269267">
    <property type="component" value="Unassembled WGS sequence"/>
</dbReference>
<evidence type="ECO:0000313" key="10">
    <source>
        <dbReference type="Proteomes" id="UP001269267"/>
    </source>
</evidence>
<name>A0ABU1GAY9_9GAMM</name>
<feature type="transmembrane region" description="Helical" evidence="7">
    <location>
        <begin position="411"/>
        <end position="431"/>
    </location>
</feature>
<dbReference type="InterPro" id="IPR004681">
    <property type="entry name" value="TRAP_DctM"/>
</dbReference>
<reference evidence="9 10" key="1">
    <citation type="submission" date="2023-04" db="EMBL/GenBank/DDBJ databases">
        <title>A long-awaited taxogenomic arrangement of the family Halomonadaceae.</title>
        <authorList>
            <person name="De La Haba R."/>
            <person name="Chuvochina M."/>
            <person name="Wittouck S."/>
            <person name="Arahal D.R."/>
            <person name="Sanchez-Porro C."/>
            <person name="Hugenholtz P."/>
            <person name="Ventosa A."/>
        </authorList>
    </citation>
    <scope>NUCLEOTIDE SEQUENCE [LARGE SCALE GENOMIC DNA]</scope>
    <source>
        <strain evidence="9 10">DSM 18042</strain>
    </source>
</reference>
<feature type="transmembrane region" description="Helical" evidence="7">
    <location>
        <begin position="167"/>
        <end position="188"/>
    </location>
</feature>
<feature type="transmembrane region" description="Helical" evidence="7">
    <location>
        <begin position="250"/>
        <end position="269"/>
    </location>
</feature>
<evidence type="ECO:0000256" key="5">
    <source>
        <dbReference type="ARBA" id="ARBA00022989"/>
    </source>
</evidence>
<dbReference type="PIRSF" id="PIRSF006066">
    <property type="entry name" value="HI0050"/>
    <property type="match status" value="1"/>
</dbReference>
<evidence type="ECO:0000259" key="8">
    <source>
        <dbReference type="Pfam" id="PF06808"/>
    </source>
</evidence>
<feature type="transmembrane region" description="Helical" evidence="7">
    <location>
        <begin position="323"/>
        <end position="353"/>
    </location>
</feature>
<evidence type="ECO:0000256" key="4">
    <source>
        <dbReference type="ARBA" id="ARBA00022692"/>
    </source>
</evidence>
<dbReference type="Pfam" id="PF06808">
    <property type="entry name" value="DctM"/>
    <property type="match status" value="1"/>
</dbReference>
<dbReference type="PANTHER" id="PTHR33362">
    <property type="entry name" value="SIALIC ACID TRAP TRANSPORTER PERMEASE PROTEIN SIAT-RELATED"/>
    <property type="match status" value="1"/>
</dbReference>
<sequence length="439" mass="46127">MMLFSLLLCATIFLLLSGIPVAYAFGMGALAFIWMSGRPLDYMLAQAFWQVGSFALLALPLFVLAGQLMKASSVAERLLAFIEAAVGRLRGGLGAVTVIACTLVGAIAGSGSSAIAAIGGLMIERMTDRGYDRGYAVSLVACSSVLAQLIPPSIPMIVFALMTGIPVTAAFLATLVPGILIALMYCLLNMRFAPAEPTPRVVGGRVAASLDTRTYLQKVSLTFRQAAWALFMPILMLGGIYSGLFTPTEAAAVAVGYVIIIGTVVYRGLTPASIGREIINAARISGAIIVILFALAIMSRAMLLEQIPGQISDILLGITDSPWATLLILNLVLLAIGMLIDDVSGSIVAAIVLWPIAQQLGLHPLHFAAIVGTNLGLGNVTPPCAPLLFMAGGIGKSQLSEYLVPTLKLTLLGHLPILMLVTFLPWVSLALPRWLLGIG</sequence>
<gene>
    <name evidence="9" type="ORF">QC815_06760</name>
</gene>
<comment type="function">
    <text evidence="7">Part of the tripartite ATP-independent periplasmic (TRAP) transport system.</text>
</comment>
<comment type="subunit">
    <text evidence="7">The complex comprises the extracytoplasmic solute receptor protein and the two transmembrane proteins.</text>
</comment>
<feature type="transmembrane region" description="Helical" evidence="7">
    <location>
        <begin position="78"/>
        <end position="100"/>
    </location>
</feature>
<evidence type="ECO:0000256" key="7">
    <source>
        <dbReference type="RuleBase" id="RU369079"/>
    </source>
</evidence>
<accession>A0ABU1GAY9</accession>
<dbReference type="EMBL" id="JARWAI010000004">
    <property type="protein sequence ID" value="MDR5874623.1"/>
    <property type="molecule type" value="Genomic_DNA"/>
</dbReference>
<dbReference type="RefSeq" id="WP_309767648.1">
    <property type="nucleotide sequence ID" value="NZ_JARWAI010000004.1"/>
</dbReference>
<feature type="transmembrane region" description="Helical" evidence="7">
    <location>
        <begin position="135"/>
        <end position="161"/>
    </location>
</feature>
<feature type="transmembrane region" description="Helical" evidence="7">
    <location>
        <begin position="106"/>
        <end position="123"/>
    </location>
</feature>
<keyword evidence="10" id="KW-1185">Reference proteome</keyword>
<keyword evidence="6 7" id="KW-0472">Membrane</keyword>
<keyword evidence="5 7" id="KW-1133">Transmembrane helix</keyword>
<dbReference type="InterPro" id="IPR010656">
    <property type="entry name" value="DctM"/>
</dbReference>
<dbReference type="PANTHER" id="PTHR33362:SF2">
    <property type="entry name" value="TRAP TRANSPORTER LARGE PERMEASE PROTEIN"/>
    <property type="match status" value="1"/>
</dbReference>
<evidence type="ECO:0000256" key="6">
    <source>
        <dbReference type="ARBA" id="ARBA00023136"/>
    </source>
</evidence>
<comment type="similarity">
    <text evidence="7">Belongs to the TRAP transporter large permease family.</text>
</comment>
<feature type="transmembrane region" description="Helical" evidence="7">
    <location>
        <begin position="365"/>
        <end position="391"/>
    </location>
</feature>
<feature type="transmembrane region" description="Helical" evidence="7">
    <location>
        <begin position="281"/>
        <end position="303"/>
    </location>
</feature>
<feature type="transmembrane region" description="Helical" evidence="7">
    <location>
        <begin position="226"/>
        <end position="244"/>
    </location>
</feature>
<evidence type="ECO:0000256" key="2">
    <source>
        <dbReference type="ARBA" id="ARBA00022475"/>
    </source>
</evidence>
<keyword evidence="7" id="KW-0813">Transport</keyword>
<feature type="domain" description="TRAP C4-dicarboxylate transport system permease DctM subunit" evidence="8">
    <location>
        <begin position="9"/>
        <end position="426"/>
    </location>
</feature>
<feature type="transmembrane region" description="Helical" evidence="7">
    <location>
        <begin position="48"/>
        <end position="66"/>
    </location>
</feature>